<evidence type="ECO:0008006" key="5">
    <source>
        <dbReference type="Google" id="ProtNLM"/>
    </source>
</evidence>
<organism evidence="3 4">
    <name type="scientific">Caenorhabditis auriculariae</name>
    <dbReference type="NCBI Taxonomy" id="2777116"/>
    <lineage>
        <taxon>Eukaryota</taxon>
        <taxon>Metazoa</taxon>
        <taxon>Ecdysozoa</taxon>
        <taxon>Nematoda</taxon>
        <taxon>Chromadorea</taxon>
        <taxon>Rhabditida</taxon>
        <taxon>Rhabditina</taxon>
        <taxon>Rhabditomorpha</taxon>
        <taxon>Rhabditoidea</taxon>
        <taxon>Rhabditidae</taxon>
        <taxon>Peloderinae</taxon>
        <taxon>Caenorhabditis</taxon>
    </lineage>
</organism>
<keyword evidence="1" id="KW-0812">Transmembrane</keyword>
<evidence type="ECO:0000313" key="4">
    <source>
        <dbReference type="Proteomes" id="UP000835052"/>
    </source>
</evidence>
<keyword evidence="1" id="KW-0472">Membrane</keyword>
<name>A0A8S1HRV6_9PELO</name>
<dbReference type="EMBL" id="CAJGYM010000088">
    <property type="protein sequence ID" value="CAD6197228.1"/>
    <property type="molecule type" value="Genomic_DNA"/>
</dbReference>
<keyword evidence="1" id="KW-1133">Transmembrane helix</keyword>
<evidence type="ECO:0000313" key="3">
    <source>
        <dbReference type="EMBL" id="CAD6197228.1"/>
    </source>
</evidence>
<keyword evidence="2" id="KW-0732">Signal</keyword>
<evidence type="ECO:0000256" key="1">
    <source>
        <dbReference type="SAM" id="Phobius"/>
    </source>
</evidence>
<gene>
    <name evidence="3" type="ORF">CAUJ_LOCUS13137</name>
</gene>
<accession>A0A8S1HRV6</accession>
<feature type="transmembrane region" description="Helical" evidence="1">
    <location>
        <begin position="230"/>
        <end position="251"/>
    </location>
</feature>
<feature type="signal peptide" evidence="2">
    <location>
        <begin position="1"/>
        <end position="28"/>
    </location>
</feature>
<feature type="chain" id="PRO_5035895194" description="Receptor L-domain domain-containing protein" evidence="2">
    <location>
        <begin position="29"/>
        <end position="274"/>
    </location>
</feature>
<dbReference type="AlphaFoldDB" id="A0A8S1HRV6"/>
<reference evidence="3" key="1">
    <citation type="submission" date="2020-10" db="EMBL/GenBank/DDBJ databases">
        <authorList>
            <person name="Kikuchi T."/>
        </authorList>
    </citation>
    <scope>NUCLEOTIDE SEQUENCE</scope>
    <source>
        <strain evidence="3">NKZ352</strain>
    </source>
</reference>
<evidence type="ECO:0000256" key="2">
    <source>
        <dbReference type="SAM" id="SignalP"/>
    </source>
</evidence>
<comment type="caution">
    <text evidence="3">The sequence shown here is derived from an EMBL/GenBank/DDBJ whole genome shotgun (WGS) entry which is preliminary data.</text>
</comment>
<dbReference type="Proteomes" id="UP000835052">
    <property type="component" value="Unassembled WGS sequence"/>
</dbReference>
<proteinExistence type="predicted"/>
<keyword evidence="4" id="KW-1185">Reference proteome</keyword>
<protein>
    <recommendedName>
        <fullName evidence="5">Receptor L-domain domain-containing protein</fullName>
    </recommendedName>
</protein>
<sequence length="274" mass="29567">MGCTKVRQKRQIFYISMTLFCTLSSVLAEEVCCTKSAWAYPTGEAVPPECDKNGVTCTEGLIHVEKPLKSSKSIAGLLGRVKKSGPITILDNTDLVISIDMLEEIVHNGPGPAVHLRDPKLADGTCFTSLKRIIVDEPLRYCKKRDLLLFEGNVTPEVKDLLEKAANETLSGCESLTTPIPTSATLNWTTTIRSLPTTSNGIAVVPPLCVQSSAAASAHEKLKCPSKNGILAAGIIVIVILLVLLGISMSVSIKLYFFRKQEDAAFAAFGNYII</sequence>